<feature type="region of interest" description="Disordered" evidence="1">
    <location>
        <begin position="99"/>
        <end position="129"/>
    </location>
</feature>
<gene>
    <name evidence="2" type="ORF">B0T21DRAFT_346754</name>
</gene>
<accession>A0AA40BS68</accession>
<evidence type="ECO:0000313" key="2">
    <source>
        <dbReference type="EMBL" id="KAK0739442.1"/>
    </source>
</evidence>
<keyword evidence="3" id="KW-1185">Reference proteome</keyword>
<name>A0AA40BS68_9PEZI</name>
<proteinExistence type="predicted"/>
<dbReference type="AlphaFoldDB" id="A0AA40BS68"/>
<protein>
    <submittedName>
        <fullName evidence="2">Uncharacterized protein</fullName>
    </submittedName>
</protein>
<feature type="region of interest" description="Disordered" evidence="1">
    <location>
        <begin position="1"/>
        <end position="63"/>
    </location>
</feature>
<sequence>MAQKSNKVSKPAPKPKANDRPSKPTSVLSHLTPEQQAEIITRRFEEAPATGVIPPGYKPPTYDPKYDLPEYSFDALLTKFHGQTQESYVMEAEIRAENEARRIPGEPPCQTIPPGYKPPTYDPKYNLPEYSFEDPLAKFHRPTQEPYVMEDEIREEQRARLLRAKQQYQATKAQQAAQEAAQQQSVTQYTAKDQSPNQAANRQFPIPPVEQQQPSQAKQS</sequence>
<organism evidence="2 3">
    <name type="scientific">Apiosordaria backusii</name>
    <dbReference type="NCBI Taxonomy" id="314023"/>
    <lineage>
        <taxon>Eukaryota</taxon>
        <taxon>Fungi</taxon>
        <taxon>Dikarya</taxon>
        <taxon>Ascomycota</taxon>
        <taxon>Pezizomycotina</taxon>
        <taxon>Sordariomycetes</taxon>
        <taxon>Sordariomycetidae</taxon>
        <taxon>Sordariales</taxon>
        <taxon>Lasiosphaeriaceae</taxon>
        <taxon>Apiosordaria</taxon>
    </lineage>
</organism>
<feature type="compositionally biased region" description="Pro residues" evidence="1">
    <location>
        <begin position="105"/>
        <end position="121"/>
    </location>
</feature>
<comment type="caution">
    <text evidence="2">The sequence shown here is derived from an EMBL/GenBank/DDBJ whole genome shotgun (WGS) entry which is preliminary data.</text>
</comment>
<feature type="region of interest" description="Disordered" evidence="1">
    <location>
        <begin position="177"/>
        <end position="220"/>
    </location>
</feature>
<feature type="compositionally biased region" description="Polar residues" evidence="1">
    <location>
        <begin position="23"/>
        <end position="35"/>
    </location>
</feature>
<evidence type="ECO:0000256" key="1">
    <source>
        <dbReference type="SAM" id="MobiDB-lite"/>
    </source>
</evidence>
<feature type="compositionally biased region" description="Polar residues" evidence="1">
    <location>
        <begin position="210"/>
        <end position="220"/>
    </location>
</feature>
<dbReference type="Proteomes" id="UP001172159">
    <property type="component" value="Unassembled WGS sequence"/>
</dbReference>
<reference evidence="2" key="1">
    <citation type="submission" date="2023-06" db="EMBL/GenBank/DDBJ databases">
        <title>Genome-scale phylogeny and comparative genomics of the fungal order Sordariales.</title>
        <authorList>
            <consortium name="Lawrence Berkeley National Laboratory"/>
            <person name="Hensen N."/>
            <person name="Bonometti L."/>
            <person name="Westerberg I."/>
            <person name="Brannstrom I.O."/>
            <person name="Guillou S."/>
            <person name="Cros-Aarteil S."/>
            <person name="Calhoun S."/>
            <person name="Haridas S."/>
            <person name="Kuo A."/>
            <person name="Mondo S."/>
            <person name="Pangilinan J."/>
            <person name="Riley R."/>
            <person name="Labutti K."/>
            <person name="Andreopoulos B."/>
            <person name="Lipzen A."/>
            <person name="Chen C."/>
            <person name="Yanf M."/>
            <person name="Daum C."/>
            <person name="Ng V."/>
            <person name="Clum A."/>
            <person name="Steindorff A."/>
            <person name="Ohm R."/>
            <person name="Martin F."/>
            <person name="Silar P."/>
            <person name="Natvig D."/>
            <person name="Lalanne C."/>
            <person name="Gautier V."/>
            <person name="Ament-Velasquez S.L."/>
            <person name="Kruys A."/>
            <person name="Hutchinson M.I."/>
            <person name="Powell A.J."/>
            <person name="Barry K."/>
            <person name="Miller A.N."/>
            <person name="Grigoriev I.V."/>
            <person name="Debuchy R."/>
            <person name="Gladieux P."/>
            <person name="Thoren M.H."/>
            <person name="Johannesson H."/>
        </authorList>
    </citation>
    <scope>NUCLEOTIDE SEQUENCE</scope>
    <source>
        <strain evidence="2">CBS 540.89</strain>
    </source>
</reference>
<feature type="compositionally biased region" description="Polar residues" evidence="1">
    <location>
        <begin position="185"/>
        <end position="201"/>
    </location>
</feature>
<evidence type="ECO:0000313" key="3">
    <source>
        <dbReference type="Proteomes" id="UP001172159"/>
    </source>
</evidence>
<dbReference type="EMBL" id="JAUKTV010000004">
    <property type="protein sequence ID" value="KAK0739442.1"/>
    <property type="molecule type" value="Genomic_DNA"/>
</dbReference>